<feature type="transmembrane region" description="Helical" evidence="1">
    <location>
        <begin position="16"/>
        <end position="34"/>
    </location>
</feature>
<dbReference type="Pfam" id="PF13519">
    <property type="entry name" value="VWA_2"/>
    <property type="match status" value="1"/>
</dbReference>
<dbReference type="PANTHER" id="PTHR37947:SF1">
    <property type="entry name" value="BLL2462 PROTEIN"/>
    <property type="match status" value="1"/>
</dbReference>
<feature type="transmembrane region" description="Helical" evidence="1">
    <location>
        <begin position="790"/>
        <end position="808"/>
    </location>
</feature>
<keyword evidence="1" id="KW-1133">Transmembrane helix</keyword>
<dbReference type="EMBL" id="LAZR01000379">
    <property type="protein sequence ID" value="KKN71633.1"/>
    <property type="molecule type" value="Genomic_DNA"/>
</dbReference>
<gene>
    <name evidence="3" type="ORF">LCGC14_0418610</name>
</gene>
<dbReference type="PANTHER" id="PTHR37947">
    <property type="entry name" value="BLL2462 PROTEIN"/>
    <property type="match status" value="1"/>
</dbReference>
<sequence length="820" mass="85240">MPGVYAAISLTFAHPWWWLAAVAAVAPVWIARAGRRRGRATRPWVTAARCVAVALVVAALARPMLRGVGASARPWLVLRDVSASTRRQGASRPMLPEGIGSETLSFAGGLAEPGRPVDVAATNLAPALRLAAARAAAGRIGGVVIQTDGQFTDTDWPAAAELLRQRDVPVLIVPLTRPPADARIVDLSARRSDRGAIIHVTVSANAPQQRTLTVRRAGDGAKELLRRTLQLLPGDPATFELADRPPAGAVSVYSASLDPADAFAENDRAETVIAPQRRRLAMVAAPGAALAIDRPRGVDVRRVAPADAATTVDGWMQYAGVVVVDPTGKLLTPAQRRSLADYVRSGGGLLLIGTGRRDTPGELDDPLNRVAALVANPFQRRPLAVTVVLDASGSMAQRAGATARFDQAAQAVTALEKHLTDVDTLTVIVFSDQPRTVYDSGDGPADFAELADALQQVAPAGPTHVWPALQLAARPGGAQRQRLILAVSDLETEPFAVATAAQRLVEVGASLAVVAVTDGSGRTDRYSLAALSRTVDAPLVATDDLVGLAEVFGTFIRQHRGPGVRRGRFRVAIDDSSAGGAPAELSAYVLCAPTADNVEVLGRIESDPVLAIRRVGLGRSASVAAVVGSDGIDGRAAGQLAGRVMAWMVGPPGDPRISGQIARRGGEVVVQLDAFEAHSPVNGLSLTASLAGADRDGPLHRAPLQQIAPGRYEVVLPAGDGAGWVSVADESGGVLWRSAVSRTGGREFDAIGVNWAALGRLERLVGGRIVADTSAATISRAAPRAGGAAVWPWLLGAAMALVLASWVAGRRGGVGRRGAI</sequence>
<comment type="caution">
    <text evidence="3">The sequence shown here is derived from an EMBL/GenBank/DDBJ whole genome shotgun (WGS) entry which is preliminary data.</text>
</comment>
<reference evidence="3" key="1">
    <citation type="journal article" date="2015" name="Nature">
        <title>Complex archaea that bridge the gap between prokaryotes and eukaryotes.</title>
        <authorList>
            <person name="Spang A."/>
            <person name="Saw J.H."/>
            <person name="Jorgensen S.L."/>
            <person name="Zaremba-Niedzwiedzka K."/>
            <person name="Martijn J."/>
            <person name="Lind A.E."/>
            <person name="van Eijk R."/>
            <person name="Schleper C."/>
            <person name="Guy L."/>
            <person name="Ettema T.J."/>
        </authorList>
    </citation>
    <scope>NUCLEOTIDE SEQUENCE</scope>
</reference>
<evidence type="ECO:0000313" key="3">
    <source>
        <dbReference type="EMBL" id="KKN71633.1"/>
    </source>
</evidence>
<dbReference type="SUPFAM" id="SSF52317">
    <property type="entry name" value="Class I glutamine amidotransferase-like"/>
    <property type="match status" value="1"/>
</dbReference>
<dbReference type="PROSITE" id="PS50234">
    <property type="entry name" value="VWFA"/>
    <property type="match status" value="1"/>
</dbReference>
<evidence type="ECO:0000256" key="1">
    <source>
        <dbReference type="SAM" id="Phobius"/>
    </source>
</evidence>
<keyword evidence="1" id="KW-0472">Membrane</keyword>
<accession>A0A0F9W0L9</accession>
<dbReference type="SMART" id="SM00327">
    <property type="entry name" value="VWA"/>
    <property type="match status" value="1"/>
</dbReference>
<protein>
    <recommendedName>
        <fullName evidence="2">VWFA domain-containing protein</fullName>
    </recommendedName>
</protein>
<dbReference type="Gene3D" id="3.40.50.880">
    <property type="match status" value="1"/>
</dbReference>
<dbReference type="Gene3D" id="3.40.50.410">
    <property type="entry name" value="von Willebrand factor, type A domain"/>
    <property type="match status" value="1"/>
</dbReference>
<evidence type="ECO:0000259" key="2">
    <source>
        <dbReference type="PROSITE" id="PS50234"/>
    </source>
</evidence>
<dbReference type="InterPro" id="IPR036465">
    <property type="entry name" value="vWFA_dom_sf"/>
</dbReference>
<dbReference type="CDD" id="cd00198">
    <property type="entry name" value="vWFA"/>
    <property type="match status" value="1"/>
</dbReference>
<feature type="domain" description="VWFA" evidence="2">
    <location>
        <begin position="384"/>
        <end position="555"/>
    </location>
</feature>
<dbReference type="InterPro" id="IPR002035">
    <property type="entry name" value="VWF_A"/>
</dbReference>
<name>A0A0F9W0L9_9ZZZZ</name>
<keyword evidence="1" id="KW-0812">Transmembrane</keyword>
<feature type="transmembrane region" description="Helical" evidence="1">
    <location>
        <begin position="46"/>
        <end position="65"/>
    </location>
</feature>
<dbReference type="SUPFAM" id="SSF53300">
    <property type="entry name" value="vWA-like"/>
    <property type="match status" value="1"/>
</dbReference>
<dbReference type="InterPro" id="IPR029062">
    <property type="entry name" value="Class_I_gatase-like"/>
</dbReference>
<proteinExistence type="predicted"/>
<organism evidence="3">
    <name type="scientific">marine sediment metagenome</name>
    <dbReference type="NCBI Taxonomy" id="412755"/>
    <lineage>
        <taxon>unclassified sequences</taxon>
        <taxon>metagenomes</taxon>
        <taxon>ecological metagenomes</taxon>
    </lineage>
</organism>
<dbReference type="AlphaFoldDB" id="A0A0F9W0L9"/>